<keyword evidence="5 9" id="KW-0378">Hydrolase</keyword>
<sequence length="176" mass="20032">MYEKTLSRKTVYEGLILNVDVLDVELENGRKSKREIVQHGVAVAIIPQLPDGRFVFIRQFRKPMERICFEVVAGNCDPGEKEIVSAERELQEETGYRAETLELLGPVFPSVGYCTERIDIFFAKVSAERGQVSFDDDERIETVILTEAQMDAKIRNNEIADAKTLAAWMLYKAKNV</sequence>
<dbReference type="CDD" id="cd03424">
    <property type="entry name" value="NUDIX_ADPRase_Nudt5_UGPPase_Nudt14"/>
    <property type="match status" value="1"/>
</dbReference>
<evidence type="ECO:0000256" key="3">
    <source>
        <dbReference type="ARBA" id="ARBA00007275"/>
    </source>
</evidence>
<evidence type="ECO:0000256" key="5">
    <source>
        <dbReference type="ARBA" id="ARBA00022801"/>
    </source>
</evidence>
<comment type="similarity">
    <text evidence="3">Belongs to the Nudix hydrolase family. NudK subfamily.</text>
</comment>
<name>A0ABU5MUJ5_9BACT</name>
<dbReference type="PANTHER" id="PTHR11839:SF18">
    <property type="entry name" value="NUDIX HYDROLASE DOMAIN-CONTAINING PROTEIN"/>
    <property type="match status" value="1"/>
</dbReference>
<evidence type="ECO:0000256" key="2">
    <source>
        <dbReference type="ARBA" id="ARBA00001946"/>
    </source>
</evidence>
<gene>
    <name evidence="9" type="ORF">P9H32_03300</name>
</gene>
<dbReference type="Pfam" id="PF00293">
    <property type="entry name" value="NUDIX"/>
    <property type="match status" value="1"/>
</dbReference>
<evidence type="ECO:0000313" key="10">
    <source>
        <dbReference type="Proteomes" id="UP001290861"/>
    </source>
</evidence>
<evidence type="ECO:0000259" key="8">
    <source>
        <dbReference type="PROSITE" id="PS51462"/>
    </source>
</evidence>
<comment type="catalytic activity">
    <reaction evidence="1">
        <text>GDP-alpha-D-mannose + H2O = alpha-D-mannose 1-phosphate + GMP + 2 H(+)</text>
        <dbReference type="Rhea" id="RHEA:27978"/>
        <dbReference type="ChEBI" id="CHEBI:15377"/>
        <dbReference type="ChEBI" id="CHEBI:15378"/>
        <dbReference type="ChEBI" id="CHEBI:57527"/>
        <dbReference type="ChEBI" id="CHEBI:58115"/>
        <dbReference type="ChEBI" id="CHEBI:58409"/>
    </reaction>
</comment>
<dbReference type="RefSeq" id="WP_322607441.1">
    <property type="nucleotide sequence ID" value="NZ_JARVCO010000002.1"/>
</dbReference>
<feature type="domain" description="Nudix hydrolase" evidence="8">
    <location>
        <begin position="38"/>
        <end position="167"/>
    </location>
</feature>
<protein>
    <recommendedName>
        <fullName evidence="4">GDP-mannose pyrophosphatase</fullName>
    </recommendedName>
    <alternativeName>
        <fullName evidence="6">GDP-mannose hydrolase</fullName>
    </alternativeName>
    <alternativeName>
        <fullName evidence="7">GDPMK</fullName>
    </alternativeName>
</protein>
<keyword evidence="10" id="KW-1185">Reference proteome</keyword>
<dbReference type="SUPFAM" id="SSF55811">
    <property type="entry name" value="Nudix"/>
    <property type="match status" value="1"/>
</dbReference>
<evidence type="ECO:0000256" key="7">
    <source>
        <dbReference type="ARBA" id="ARBA00032272"/>
    </source>
</evidence>
<dbReference type="Proteomes" id="UP001290861">
    <property type="component" value="Unassembled WGS sequence"/>
</dbReference>
<evidence type="ECO:0000313" key="9">
    <source>
        <dbReference type="EMBL" id="MDZ8117641.1"/>
    </source>
</evidence>
<evidence type="ECO:0000256" key="4">
    <source>
        <dbReference type="ARBA" id="ARBA00016377"/>
    </source>
</evidence>
<proteinExistence type="inferred from homology"/>
<dbReference type="PANTHER" id="PTHR11839">
    <property type="entry name" value="UDP/ADP-SUGAR PYROPHOSPHATASE"/>
    <property type="match status" value="1"/>
</dbReference>
<comment type="cofactor">
    <cofactor evidence="2">
        <name>Mg(2+)</name>
        <dbReference type="ChEBI" id="CHEBI:18420"/>
    </cofactor>
</comment>
<dbReference type="Gene3D" id="3.90.79.10">
    <property type="entry name" value="Nucleoside Triphosphate Pyrophosphohydrolase"/>
    <property type="match status" value="1"/>
</dbReference>
<dbReference type="InterPro" id="IPR015797">
    <property type="entry name" value="NUDIX_hydrolase-like_dom_sf"/>
</dbReference>
<accession>A0ABU5MUJ5</accession>
<dbReference type="InterPro" id="IPR000086">
    <property type="entry name" value="NUDIX_hydrolase_dom"/>
</dbReference>
<dbReference type="EMBL" id="JARVCO010000002">
    <property type="protein sequence ID" value="MDZ8117641.1"/>
    <property type="molecule type" value="Genomic_DNA"/>
</dbReference>
<evidence type="ECO:0000256" key="1">
    <source>
        <dbReference type="ARBA" id="ARBA00000847"/>
    </source>
</evidence>
<evidence type="ECO:0000256" key="6">
    <source>
        <dbReference type="ARBA" id="ARBA00032162"/>
    </source>
</evidence>
<comment type="caution">
    <text evidence="9">The sequence shown here is derived from an EMBL/GenBank/DDBJ whole genome shotgun (WGS) entry which is preliminary data.</text>
</comment>
<organism evidence="9 10">
    <name type="scientific">Pontiella agarivorans</name>
    <dbReference type="NCBI Taxonomy" id="3038953"/>
    <lineage>
        <taxon>Bacteria</taxon>
        <taxon>Pseudomonadati</taxon>
        <taxon>Kiritimatiellota</taxon>
        <taxon>Kiritimatiellia</taxon>
        <taxon>Kiritimatiellales</taxon>
        <taxon>Pontiellaceae</taxon>
        <taxon>Pontiella</taxon>
    </lineage>
</organism>
<dbReference type="GO" id="GO:0016787">
    <property type="term" value="F:hydrolase activity"/>
    <property type="evidence" value="ECO:0007669"/>
    <property type="project" value="UniProtKB-KW"/>
</dbReference>
<dbReference type="PROSITE" id="PS51462">
    <property type="entry name" value="NUDIX"/>
    <property type="match status" value="1"/>
</dbReference>
<reference evidence="9 10" key="1">
    <citation type="journal article" date="2024" name="Appl. Environ. Microbiol.">
        <title>Pontiella agarivorans sp. nov., a novel marine anaerobic bacterium capable of degrading macroalgal polysaccharides and fixing nitrogen.</title>
        <authorList>
            <person name="Liu N."/>
            <person name="Kivenson V."/>
            <person name="Peng X."/>
            <person name="Cui Z."/>
            <person name="Lankiewicz T.S."/>
            <person name="Gosselin K.M."/>
            <person name="English C.J."/>
            <person name="Blair E.M."/>
            <person name="O'Malley M.A."/>
            <person name="Valentine D.L."/>
        </authorList>
    </citation>
    <scope>NUCLEOTIDE SEQUENCE [LARGE SCALE GENOMIC DNA]</scope>
    <source>
        <strain evidence="9 10">NLcol2</strain>
    </source>
</reference>